<gene>
    <name evidence="4" type="primary">sufD</name>
    <name evidence="4" type="ORF">MSEDJ_38170</name>
</gene>
<evidence type="ECO:0000313" key="5">
    <source>
        <dbReference type="Proteomes" id="UP000467193"/>
    </source>
</evidence>
<evidence type="ECO:0000313" key="4">
    <source>
        <dbReference type="EMBL" id="BBY29721.1"/>
    </source>
</evidence>
<name>A0A7I7QTR6_9MYCO</name>
<sequence>MTQDLTAAVEGAAKPGSSLAGANKGEMFSSFDVDAFEVPGGRDELWRFTPLKRLRGLHDGSAPATGSALVEVTERPGVTIESVRRGDERLGQGGVPADRVAAQAFSSFEAATIVTVGREVEVAEPIEIVVTGPGEGAVAYGHLQIRLEEMARAIVVVDLRGSGTYADNVEIIVGDAAGLGVIWIADWADDAVHVSAHHAKLGRDAVLGHVNVTLGGNVVRTSATVRYTGPGGDAKLLGTYFADDGQHFESRLLVDHSQPNCKSDVLYKGALQGDPDSDLPDAHTVWVGDVLIRAEATGTDTYEANRNLVLTDGARADSVPNLEIETGEIIGAGHASATGRFDDEQLFYLRARGIPEAQARRLVVRGFFGEIIAKIAVPAVRERLTEAIERELAITEARSN</sequence>
<accession>A0A7I7QTR6</accession>
<dbReference type="SUPFAM" id="SSF101960">
    <property type="entry name" value="Stabilizer of iron transporter SufD"/>
    <property type="match status" value="1"/>
</dbReference>
<proteinExistence type="inferred from homology"/>
<dbReference type="PROSITE" id="PS50006">
    <property type="entry name" value="FHA_DOMAIN"/>
    <property type="match status" value="1"/>
</dbReference>
<dbReference type="InterPro" id="IPR000253">
    <property type="entry name" value="FHA_dom"/>
</dbReference>
<dbReference type="RefSeq" id="WP_163798702.1">
    <property type="nucleotide sequence ID" value="NZ_AP022588.1"/>
</dbReference>
<dbReference type="InterPro" id="IPR055346">
    <property type="entry name" value="Fe-S_cluster_assembly_SufBD"/>
</dbReference>
<evidence type="ECO:0000259" key="3">
    <source>
        <dbReference type="PROSITE" id="PS50006"/>
    </source>
</evidence>
<protein>
    <submittedName>
        <fullName evidence="4">Fe-S cluster assembly protein SufD</fullName>
    </submittedName>
</protein>
<dbReference type="GO" id="GO:0016226">
    <property type="term" value="P:iron-sulfur cluster assembly"/>
    <property type="evidence" value="ECO:0007669"/>
    <property type="project" value="InterPro"/>
</dbReference>
<dbReference type="InterPro" id="IPR000825">
    <property type="entry name" value="SUF_FeS_clus_asmbl_SufBD_core"/>
</dbReference>
<dbReference type="Proteomes" id="UP000467193">
    <property type="component" value="Chromosome"/>
</dbReference>
<dbReference type="PANTHER" id="PTHR43575">
    <property type="entry name" value="PROTEIN ABCI7, CHLOROPLASTIC"/>
    <property type="match status" value="1"/>
</dbReference>
<dbReference type="InterPro" id="IPR037284">
    <property type="entry name" value="SUF_FeS_clus_asmbl_SufBD_sf"/>
</dbReference>
<dbReference type="InterPro" id="IPR011542">
    <property type="entry name" value="SUF_FeS_clus_asmbl_SufD"/>
</dbReference>
<dbReference type="Pfam" id="PF01458">
    <property type="entry name" value="SUFBD_core"/>
    <property type="match status" value="1"/>
</dbReference>
<feature type="domain" description="FHA" evidence="3">
    <location>
        <begin position="114"/>
        <end position="171"/>
    </location>
</feature>
<organism evidence="4 5">
    <name type="scientific">Mycolicibacterium sediminis</name>
    <dbReference type="NCBI Taxonomy" id="1286180"/>
    <lineage>
        <taxon>Bacteria</taxon>
        <taxon>Bacillati</taxon>
        <taxon>Actinomycetota</taxon>
        <taxon>Actinomycetes</taxon>
        <taxon>Mycobacteriales</taxon>
        <taxon>Mycobacteriaceae</taxon>
        <taxon>Mycolicibacterium</taxon>
    </lineage>
</organism>
<dbReference type="KEGG" id="msei:MSEDJ_38170"/>
<feature type="region of interest" description="Disordered" evidence="2">
    <location>
        <begin position="1"/>
        <end position="21"/>
    </location>
</feature>
<evidence type="ECO:0000256" key="1">
    <source>
        <dbReference type="ARBA" id="ARBA00043967"/>
    </source>
</evidence>
<reference evidence="4 5" key="1">
    <citation type="journal article" date="2019" name="Emerg. Microbes Infect.">
        <title>Comprehensive subspecies identification of 175 nontuberculous mycobacteria species based on 7547 genomic profiles.</title>
        <authorList>
            <person name="Matsumoto Y."/>
            <person name="Kinjo T."/>
            <person name="Motooka D."/>
            <person name="Nabeya D."/>
            <person name="Jung N."/>
            <person name="Uechi K."/>
            <person name="Horii T."/>
            <person name="Iida T."/>
            <person name="Fujita J."/>
            <person name="Nakamura S."/>
        </authorList>
    </citation>
    <scope>NUCLEOTIDE SEQUENCE [LARGE SCALE GENOMIC DNA]</scope>
    <source>
        <strain evidence="4 5">JCM 17899</strain>
    </source>
</reference>
<evidence type="ECO:0000256" key="2">
    <source>
        <dbReference type="SAM" id="MobiDB-lite"/>
    </source>
</evidence>
<dbReference type="NCBIfam" id="TIGR01981">
    <property type="entry name" value="sufD"/>
    <property type="match status" value="1"/>
</dbReference>
<dbReference type="AlphaFoldDB" id="A0A7I7QTR6"/>
<dbReference type="EMBL" id="AP022588">
    <property type="protein sequence ID" value="BBY29721.1"/>
    <property type="molecule type" value="Genomic_DNA"/>
</dbReference>
<dbReference type="PANTHER" id="PTHR43575:SF1">
    <property type="entry name" value="PROTEIN ABCI7, CHLOROPLASTIC"/>
    <property type="match status" value="1"/>
</dbReference>
<keyword evidence="5" id="KW-1185">Reference proteome</keyword>
<comment type="similarity">
    <text evidence="1">Belongs to the iron-sulfur cluster assembly SufBD family.</text>
</comment>